<evidence type="ECO:0000313" key="2">
    <source>
        <dbReference type="Proteomes" id="UP000001137"/>
    </source>
</evidence>
<dbReference type="HOGENOM" id="CLU_2009994_0_0_2"/>
<dbReference type="GeneID" id="5709508"/>
<dbReference type="OrthoDB" id="374009at2157"/>
<dbReference type="RefSeq" id="WP_012185264.1">
    <property type="nucleotide sequence ID" value="NC_009954.1"/>
</dbReference>
<protein>
    <submittedName>
        <fullName evidence="1">Uncharacterized protein</fullName>
    </submittedName>
</protein>
<accession>A8MAB2</accession>
<dbReference type="Proteomes" id="UP000001137">
    <property type="component" value="Chromosome"/>
</dbReference>
<dbReference type="STRING" id="397948.Cmaq_0195"/>
<organism evidence="1 2">
    <name type="scientific">Caldivirga maquilingensis (strain ATCC 700844 / DSM 13496 / JCM 10307 / IC-167)</name>
    <dbReference type="NCBI Taxonomy" id="397948"/>
    <lineage>
        <taxon>Archaea</taxon>
        <taxon>Thermoproteota</taxon>
        <taxon>Thermoprotei</taxon>
        <taxon>Thermoproteales</taxon>
        <taxon>Thermoproteaceae</taxon>
        <taxon>Caldivirga</taxon>
    </lineage>
</organism>
<proteinExistence type="predicted"/>
<name>A8MAB2_CALMQ</name>
<reference evidence="1 2" key="1">
    <citation type="submission" date="2007-10" db="EMBL/GenBank/DDBJ databases">
        <title>Complete sequence of Caldivirga maquilingensis IC-167.</title>
        <authorList>
            <consortium name="US DOE Joint Genome Institute"/>
            <person name="Copeland A."/>
            <person name="Lucas S."/>
            <person name="Lapidus A."/>
            <person name="Barry K."/>
            <person name="Glavina del Rio T."/>
            <person name="Dalin E."/>
            <person name="Tice H."/>
            <person name="Pitluck S."/>
            <person name="Saunders E."/>
            <person name="Brettin T."/>
            <person name="Bruce D."/>
            <person name="Detter J.C."/>
            <person name="Han C."/>
            <person name="Schmutz J."/>
            <person name="Larimer F."/>
            <person name="Land M."/>
            <person name="Hauser L."/>
            <person name="Kyrpides N."/>
            <person name="Ivanova N."/>
            <person name="Biddle J.F."/>
            <person name="Zhang Z."/>
            <person name="Fitz-Gibbon S.T."/>
            <person name="Lowe T.M."/>
            <person name="Saltikov C."/>
            <person name="House C.H."/>
            <person name="Richardson P."/>
        </authorList>
    </citation>
    <scope>NUCLEOTIDE SEQUENCE [LARGE SCALE GENOMIC DNA]</scope>
    <source>
        <strain evidence="2">ATCC 700844 / DSM 13496 / JCM 10307 / IC-167</strain>
    </source>
</reference>
<dbReference type="EMBL" id="CP000852">
    <property type="protein sequence ID" value="ABW01044.1"/>
    <property type="molecule type" value="Genomic_DNA"/>
</dbReference>
<gene>
    <name evidence="1" type="ordered locus">Cmaq_0195</name>
</gene>
<dbReference type="AlphaFoldDB" id="A8MAB2"/>
<sequence>MLLEERQKKSGKETGRILLIDWFTPAILTEEEMAIVKFTEIPLKSFINEFNDYVAQGLKIFNMLNNKESAIALRVAGAKVPSDRVEMSVEDVRYIVPGSLIFYIYVDDKAMEPLRIYKIELKG</sequence>
<keyword evidence="2" id="KW-1185">Reference proteome</keyword>
<evidence type="ECO:0000313" key="1">
    <source>
        <dbReference type="EMBL" id="ABW01044.1"/>
    </source>
</evidence>
<dbReference type="KEGG" id="cma:Cmaq_0195"/>